<name>A0A8S1EVQ0_9PELO</name>
<keyword evidence="3" id="KW-1185">Reference proteome</keyword>
<dbReference type="InterPro" id="IPR006624">
    <property type="entry name" value="Beta-propeller_rpt_TECPR"/>
</dbReference>
<gene>
    <name evidence="2" type="ORF">CBOVIS_LOCUS6627</name>
</gene>
<dbReference type="PANTHER" id="PTHR45757">
    <property type="entry name" value="PROTEIN CBG23364-RELATED"/>
    <property type="match status" value="1"/>
</dbReference>
<keyword evidence="1" id="KW-1133">Transmembrane helix</keyword>
<sequence length="734" mass="83848">MYDENIWLVSTDGVPYRIPVIDNPNVPAGNTWHILETPGNRPVTEISLGTYSLWCTTSDETLWFSRVTFDDPNYDQILYEISADGYMDVGKLEFTKLSVNRKDQLFTISASEEKLQVRTGITKDEPSGKRFVKVVERATNKKWISVNVATTSFSIIPDYYILENTIQTNLQVAMFSRSLWRQKILARLQDVNDLSYALMNSVESKYSKLQLTSSHLRFEVDAIPCYFYIDRAGGKFIFQPASVVISSTFIIVNVTELNVILVSSSDLQTAYPSFTREPQRYLIYIKRRTMADGIYLSFTDDSIRQKCLKRLNDIIREYLSQAIITDDNRCYWSITDWNEVRWHCLSELKKDRTPIELKTAKSIYVEGHFQEIDVGAGRHVWALNTMGHVYALTPDFNPLLTEEHELEHRFFDEVTLTMYEYQHKTYFKTVEGWMSDGQKCPKFFSSLPSKNWRWIDTEWHTQPENWEYAKEADGEYSAPSTRRDWPDDKGTVAVVGLTVDGHLLLRKGVRSDNAIGTKWIEIHEMAQGRTSAGCCCFANNVRFLILILTVWAISALFASLILFNLTALLHTNLPPDQKPVSGLDSLHEYTIWHDRRKRDLPNSDSSLTIKEANTDVKYDGVPGESIPSKIKKALYSAPGIGVLLGIWPTIAFSNSIGIRKLFALYLAVSALLTVFLPLAVPSNFVTFFAVRLLQGVLFSVVFPVIGNVLVYWGTLNDQLLFLTSTFLFIAVSRQ</sequence>
<dbReference type="AlphaFoldDB" id="A0A8S1EVQ0"/>
<evidence type="ECO:0000313" key="2">
    <source>
        <dbReference type="EMBL" id="CAB3404258.1"/>
    </source>
</evidence>
<dbReference type="GO" id="GO:0016020">
    <property type="term" value="C:membrane"/>
    <property type="evidence" value="ECO:0007669"/>
    <property type="project" value="TreeGrafter"/>
</dbReference>
<protein>
    <submittedName>
        <fullName evidence="2">Uncharacterized protein</fullName>
    </submittedName>
</protein>
<dbReference type="SMART" id="SM00706">
    <property type="entry name" value="TECPR"/>
    <property type="match status" value="3"/>
</dbReference>
<feature type="transmembrane region" description="Helical" evidence="1">
    <location>
        <begin position="662"/>
        <end position="680"/>
    </location>
</feature>
<dbReference type="OrthoDB" id="72441at2759"/>
<keyword evidence="1" id="KW-0472">Membrane</keyword>
<feature type="transmembrane region" description="Helical" evidence="1">
    <location>
        <begin position="633"/>
        <end position="650"/>
    </location>
</feature>
<dbReference type="Proteomes" id="UP000494206">
    <property type="component" value="Unassembled WGS sequence"/>
</dbReference>
<feature type="transmembrane region" description="Helical" evidence="1">
    <location>
        <begin position="692"/>
        <end position="712"/>
    </location>
</feature>
<dbReference type="SUPFAM" id="SSF103473">
    <property type="entry name" value="MFS general substrate transporter"/>
    <property type="match status" value="1"/>
</dbReference>
<organism evidence="2 3">
    <name type="scientific">Caenorhabditis bovis</name>
    <dbReference type="NCBI Taxonomy" id="2654633"/>
    <lineage>
        <taxon>Eukaryota</taxon>
        <taxon>Metazoa</taxon>
        <taxon>Ecdysozoa</taxon>
        <taxon>Nematoda</taxon>
        <taxon>Chromadorea</taxon>
        <taxon>Rhabditida</taxon>
        <taxon>Rhabditina</taxon>
        <taxon>Rhabditomorpha</taxon>
        <taxon>Rhabditoidea</taxon>
        <taxon>Rhabditidae</taxon>
        <taxon>Peloderinae</taxon>
        <taxon>Caenorhabditis</taxon>
    </lineage>
</organism>
<accession>A0A8S1EVQ0</accession>
<proteinExistence type="predicted"/>
<comment type="caution">
    <text evidence="2">The sequence shown here is derived from an EMBL/GenBank/DDBJ whole genome shotgun (WGS) entry which is preliminary data.</text>
</comment>
<feature type="transmembrane region" description="Helical" evidence="1">
    <location>
        <begin position="543"/>
        <end position="569"/>
    </location>
</feature>
<keyword evidence="1" id="KW-0812">Transmembrane</keyword>
<dbReference type="PANTHER" id="PTHR45757:SF7">
    <property type="entry name" value="MFS DOMAIN-CONTAINING PROTEIN"/>
    <property type="match status" value="1"/>
</dbReference>
<dbReference type="EMBL" id="CADEPM010000004">
    <property type="protein sequence ID" value="CAB3404258.1"/>
    <property type="molecule type" value="Genomic_DNA"/>
</dbReference>
<dbReference type="InterPro" id="IPR036259">
    <property type="entry name" value="MFS_trans_sf"/>
</dbReference>
<evidence type="ECO:0000313" key="3">
    <source>
        <dbReference type="Proteomes" id="UP000494206"/>
    </source>
</evidence>
<dbReference type="Gene3D" id="1.20.1250.20">
    <property type="entry name" value="MFS general substrate transporter like domains"/>
    <property type="match status" value="1"/>
</dbReference>
<reference evidence="2 3" key="1">
    <citation type="submission" date="2020-04" db="EMBL/GenBank/DDBJ databases">
        <authorList>
            <person name="Laetsch R D."/>
            <person name="Stevens L."/>
            <person name="Kumar S."/>
            <person name="Blaxter L. M."/>
        </authorList>
    </citation>
    <scope>NUCLEOTIDE SEQUENCE [LARGE SCALE GENOMIC DNA]</scope>
</reference>
<evidence type="ECO:0000256" key="1">
    <source>
        <dbReference type="SAM" id="Phobius"/>
    </source>
</evidence>